<keyword evidence="3" id="KW-1185">Reference proteome</keyword>
<dbReference type="EMBL" id="FQVB01000008">
    <property type="protein sequence ID" value="SHE90751.1"/>
    <property type="molecule type" value="Genomic_DNA"/>
</dbReference>
<evidence type="ECO:0000259" key="1">
    <source>
        <dbReference type="Pfam" id="PF00578"/>
    </source>
</evidence>
<evidence type="ECO:0000313" key="2">
    <source>
        <dbReference type="EMBL" id="SHE90751.1"/>
    </source>
</evidence>
<accession>A0A1M4XBE8</accession>
<proteinExistence type="predicted"/>
<dbReference type="InterPro" id="IPR036249">
    <property type="entry name" value="Thioredoxin-like_sf"/>
</dbReference>
<dbReference type="AlphaFoldDB" id="A0A1M4XBE8"/>
<dbReference type="SUPFAM" id="SSF52833">
    <property type="entry name" value="Thioredoxin-like"/>
    <property type="match status" value="1"/>
</dbReference>
<dbReference type="Pfam" id="PF00578">
    <property type="entry name" value="AhpC-TSA"/>
    <property type="match status" value="1"/>
</dbReference>
<dbReference type="Proteomes" id="UP000184076">
    <property type="component" value="Unassembled WGS sequence"/>
</dbReference>
<reference evidence="3" key="1">
    <citation type="submission" date="2016-11" db="EMBL/GenBank/DDBJ databases">
        <authorList>
            <person name="Varghese N."/>
            <person name="Submissions S."/>
        </authorList>
    </citation>
    <scope>NUCLEOTIDE SEQUENCE [LARGE SCALE GENOMIC DNA]</scope>
    <source>
        <strain evidence="3">DSM 9756</strain>
    </source>
</reference>
<dbReference type="STRING" id="1121391.SAMN02745206_01036"/>
<protein>
    <submittedName>
        <fullName evidence="2">AhpC/TSA family protein</fullName>
    </submittedName>
</protein>
<name>A0A1M4XBE8_9BACT</name>
<feature type="domain" description="Alkyl hydroperoxide reductase subunit C/ Thiol specific antioxidant" evidence="1">
    <location>
        <begin position="12"/>
        <end position="50"/>
    </location>
</feature>
<evidence type="ECO:0000313" key="3">
    <source>
        <dbReference type="Proteomes" id="UP000184076"/>
    </source>
</evidence>
<gene>
    <name evidence="2" type="ORF">SAMN02745206_01036</name>
</gene>
<sequence>MAASPKTQALQPGSPVPAFSLLDQDGEVVRPEDFQGSKLFVFFYPKANTGG</sequence>
<dbReference type="GO" id="GO:0016491">
    <property type="term" value="F:oxidoreductase activity"/>
    <property type="evidence" value="ECO:0007669"/>
    <property type="project" value="InterPro"/>
</dbReference>
<dbReference type="GO" id="GO:0016209">
    <property type="term" value="F:antioxidant activity"/>
    <property type="evidence" value="ECO:0007669"/>
    <property type="project" value="InterPro"/>
</dbReference>
<organism evidence="2 3">
    <name type="scientific">Desulfacinum infernum DSM 9756</name>
    <dbReference type="NCBI Taxonomy" id="1121391"/>
    <lineage>
        <taxon>Bacteria</taxon>
        <taxon>Pseudomonadati</taxon>
        <taxon>Thermodesulfobacteriota</taxon>
        <taxon>Syntrophobacteria</taxon>
        <taxon>Syntrophobacterales</taxon>
        <taxon>Syntrophobacteraceae</taxon>
        <taxon>Desulfacinum</taxon>
    </lineage>
</organism>
<dbReference type="InterPro" id="IPR000866">
    <property type="entry name" value="AhpC/TSA"/>
</dbReference>
<dbReference type="Gene3D" id="3.40.30.10">
    <property type="entry name" value="Glutaredoxin"/>
    <property type="match status" value="1"/>
</dbReference>